<evidence type="ECO:0000313" key="3">
    <source>
        <dbReference type="Proteomes" id="UP000179797"/>
    </source>
</evidence>
<dbReference type="Pfam" id="PF11307">
    <property type="entry name" value="DUF3109"/>
    <property type="match status" value="1"/>
</dbReference>
<dbReference type="Proteomes" id="UP000179797">
    <property type="component" value="Unassembled WGS sequence"/>
</dbReference>
<gene>
    <name evidence="2" type="ORF">NH26_06120</name>
</gene>
<evidence type="ECO:0000313" key="2">
    <source>
        <dbReference type="EMBL" id="OHX68460.1"/>
    </source>
</evidence>
<protein>
    <recommendedName>
        <fullName evidence="4">DUF3109 domain-containing protein</fullName>
    </recommendedName>
</protein>
<name>A0A1S1Z5B4_FLAPC</name>
<comment type="caution">
    <text evidence="2">The sequence shown here is derived from an EMBL/GenBank/DDBJ whole genome shotgun (WGS) entry which is preliminary data.</text>
</comment>
<evidence type="ECO:0008006" key="4">
    <source>
        <dbReference type="Google" id="ProtNLM"/>
    </source>
</evidence>
<keyword evidence="3" id="KW-1185">Reference proteome</keyword>
<reference evidence="2 3" key="1">
    <citation type="journal article" date="2012" name="Int. J. Syst. Evol. Microbiol.">
        <title>Flammeovirga pacifica sp. nov., isolated from deep-sea sediment.</title>
        <authorList>
            <person name="Xu H."/>
            <person name="Fu Y."/>
            <person name="Yang N."/>
            <person name="Ding Z."/>
            <person name="Lai Q."/>
            <person name="Zeng R."/>
        </authorList>
    </citation>
    <scope>NUCLEOTIDE SEQUENCE [LARGE SCALE GENOMIC DNA]</scope>
    <source>
        <strain evidence="3">DSM 24597 / LMG 26175 / WPAGA1</strain>
    </source>
</reference>
<dbReference type="EMBL" id="JRYR02000001">
    <property type="protein sequence ID" value="OHX68460.1"/>
    <property type="molecule type" value="Genomic_DNA"/>
</dbReference>
<evidence type="ECO:0000256" key="1">
    <source>
        <dbReference type="ARBA" id="ARBA00093770"/>
    </source>
</evidence>
<dbReference type="OrthoDB" id="597501at2"/>
<comment type="similarity">
    <text evidence="1">Belongs to the Rv0495c family.</text>
</comment>
<dbReference type="AlphaFoldDB" id="A0A1S1Z5B4"/>
<accession>A0A1S1Z5B4</accession>
<dbReference type="RefSeq" id="WP_044219474.1">
    <property type="nucleotide sequence ID" value="NZ_JRYR02000001.1"/>
</dbReference>
<organism evidence="2 3">
    <name type="scientific">Flammeovirga pacifica</name>
    <dbReference type="NCBI Taxonomy" id="915059"/>
    <lineage>
        <taxon>Bacteria</taxon>
        <taxon>Pseudomonadati</taxon>
        <taxon>Bacteroidota</taxon>
        <taxon>Cytophagia</taxon>
        <taxon>Cytophagales</taxon>
        <taxon>Flammeovirgaceae</taxon>
        <taxon>Flammeovirga</taxon>
    </lineage>
</organism>
<sequence length="192" mass="22353">MIVVDKVVLSDDMMEEEFVCNLDKCKGACCVEGDLGAPLNDDELEKLEEVYEAVKPYMSEEGIKEVERQGKYIKDFEGDYSTPTINNRECAYAIYDDKKYLHCAIEKAYLDEKITYRKPISCYLYPARITNYEAYDAVNYDKWEICSDACILGKELKVPVYQFLKGPLTAKYGAEWYEKLEQEIQLMKENLR</sequence>
<dbReference type="InterPro" id="IPR021458">
    <property type="entry name" value="Rv0495c"/>
</dbReference>
<dbReference type="STRING" id="915059.NH26_06120"/>
<proteinExistence type="inferred from homology"/>